<organism evidence="3 4">
    <name type="scientific">Sphingomonas faeni</name>
    <dbReference type="NCBI Taxonomy" id="185950"/>
    <lineage>
        <taxon>Bacteria</taxon>
        <taxon>Pseudomonadati</taxon>
        <taxon>Pseudomonadota</taxon>
        <taxon>Alphaproteobacteria</taxon>
        <taxon>Sphingomonadales</taxon>
        <taxon>Sphingomonadaceae</taxon>
        <taxon>Sphingomonas</taxon>
    </lineage>
</organism>
<dbReference type="PANTHER" id="PTHR30535">
    <property type="entry name" value="VITAMIN B12-BINDING PROTEIN"/>
    <property type="match status" value="1"/>
</dbReference>
<keyword evidence="1" id="KW-0732">Signal</keyword>
<dbReference type="InterPro" id="IPR002491">
    <property type="entry name" value="ABC_transptr_periplasmic_BD"/>
</dbReference>
<dbReference type="Gene3D" id="3.40.50.1980">
    <property type="entry name" value="Nitrogenase molybdenum iron protein domain"/>
    <property type="match status" value="2"/>
</dbReference>
<accession>A0A2T5U4C5</accession>
<dbReference type="OrthoDB" id="1632039at2"/>
<dbReference type="PROSITE" id="PS50983">
    <property type="entry name" value="FE_B12_PBP"/>
    <property type="match status" value="1"/>
</dbReference>
<dbReference type="AlphaFoldDB" id="A0A2T5U4C5"/>
<dbReference type="EMBL" id="QAYE01000005">
    <property type="protein sequence ID" value="PTW46300.1"/>
    <property type="molecule type" value="Genomic_DNA"/>
</dbReference>
<reference evidence="3 4" key="1">
    <citation type="submission" date="2018-04" db="EMBL/GenBank/DDBJ databases">
        <title>Genomic Encyclopedia of Type Strains, Phase III (KMG-III): the genomes of soil and plant-associated and newly described type strains.</title>
        <authorList>
            <person name="Whitman W."/>
        </authorList>
    </citation>
    <scope>NUCLEOTIDE SEQUENCE [LARGE SCALE GENOMIC DNA]</scope>
    <source>
        <strain evidence="3 4">MA-olki</strain>
    </source>
</reference>
<evidence type="ECO:0000313" key="4">
    <source>
        <dbReference type="Proteomes" id="UP000244013"/>
    </source>
</evidence>
<sequence>MRRGAILLALLLGGCAKPPGLAARGGGGIVSTNPCVDSVLVRILPPARIAAISHYSQDPSATSIPIAVARRFRGIAGTAEEVIALHPDLVIASTYTSPATQAAYARAGLKTLLVGIPDSIAESQAQVTQIAEAAGAPMGGARINAEIDRAVARWSSKGGPKDDMPPSALLYISGDLATGGSTLLNDMMTRVGFRNAAATYGLTHTGTLSAETIVMQPPSVVIASERASRGTALRHRLLPGTPQAVFPRVLINCGGPTIPPALERLAAIRAGL</sequence>
<evidence type="ECO:0000256" key="1">
    <source>
        <dbReference type="SAM" id="SignalP"/>
    </source>
</evidence>
<name>A0A2T5U4C5_9SPHN</name>
<dbReference type="PANTHER" id="PTHR30535:SF4">
    <property type="entry name" value="HEMIN-BINDING PERIPLASMIC PROTEIN HMUT"/>
    <property type="match status" value="1"/>
</dbReference>
<feature type="signal peptide" evidence="1">
    <location>
        <begin position="1"/>
        <end position="22"/>
    </location>
</feature>
<dbReference type="SUPFAM" id="SSF53807">
    <property type="entry name" value="Helical backbone' metal receptor"/>
    <property type="match status" value="1"/>
</dbReference>
<evidence type="ECO:0000313" key="3">
    <source>
        <dbReference type="EMBL" id="PTW46300.1"/>
    </source>
</evidence>
<dbReference type="PROSITE" id="PS51257">
    <property type="entry name" value="PROKAR_LIPOPROTEIN"/>
    <property type="match status" value="1"/>
</dbReference>
<feature type="chain" id="PRO_5015641852" evidence="1">
    <location>
        <begin position="23"/>
        <end position="272"/>
    </location>
</feature>
<evidence type="ECO:0000259" key="2">
    <source>
        <dbReference type="PROSITE" id="PS50983"/>
    </source>
</evidence>
<proteinExistence type="predicted"/>
<feature type="domain" description="Fe/B12 periplasmic-binding" evidence="2">
    <location>
        <begin position="28"/>
        <end position="272"/>
    </location>
</feature>
<dbReference type="Pfam" id="PF01497">
    <property type="entry name" value="Peripla_BP_2"/>
    <property type="match status" value="1"/>
</dbReference>
<comment type="caution">
    <text evidence="3">The sequence shown here is derived from an EMBL/GenBank/DDBJ whole genome shotgun (WGS) entry which is preliminary data.</text>
</comment>
<dbReference type="InterPro" id="IPR050902">
    <property type="entry name" value="ABC_Transporter_SBP"/>
</dbReference>
<gene>
    <name evidence="3" type="ORF">C8J25_10580</name>
</gene>
<dbReference type="Proteomes" id="UP000244013">
    <property type="component" value="Unassembled WGS sequence"/>
</dbReference>
<protein>
    <submittedName>
        <fullName evidence="3">Iron complex transport system substrate-binding protein</fullName>
    </submittedName>
</protein>